<dbReference type="Proteomes" id="UP000002033">
    <property type="component" value="Chromosome"/>
</dbReference>
<dbReference type="GO" id="GO:0055085">
    <property type="term" value="P:transmembrane transport"/>
    <property type="evidence" value="ECO:0007669"/>
    <property type="project" value="TreeGrafter"/>
</dbReference>
<feature type="transmembrane region" description="Helical" evidence="6">
    <location>
        <begin position="173"/>
        <end position="190"/>
    </location>
</feature>
<comment type="similarity">
    <text evidence="2">Belongs to the autoinducer-2 exporter (AI-2E) (TC 2.A.86) family.</text>
</comment>
<feature type="transmembrane region" description="Helical" evidence="6">
    <location>
        <begin position="31"/>
        <end position="49"/>
    </location>
</feature>
<evidence type="ECO:0000313" key="8">
    <source>
        <dbReference type="Proteomes" id="UP000002033"/>
    </source>
</evidence>
<feature type="transmembrane region" description="Helical" evidence="6">
    <location>
        <begin position="7"/>
        <end position="25"/>
    </location>
</feature>
<dbReference type="HOGENOM" id="CLU_021513_0_0_5"/>
<evidence type="ECO:0000313" key="7">
    <source>
        <dbReference type="EMBL" id="ADJ22325.1"/>
    </source>
</evidence>
<sequence>MPLMANSLRTLSAALVVAALVIATLVLGRAILVPLALAVIGCFILVPIVRWLEEHSVPEWLSVFSVVVATTGLLLGASIALSSQLLSLTAELPAYRSNVMDKVHAVIGSSAPSGVVSRAIDAVETYQKMLNRELKLGGEQSTEPDGKPETKVVVAQETTSDTWHGIQILAEPLAQMALTFLFTLFLLAQYRDLRDRIVRIFGTDNMTETTSAMSDAGERLSALFTGQVMLNASFGVFVGCVLMIVGVPNAPLWGVVAFVMRFVPFIGVYVAAIPPILLAAAVDPGWTKAICTLALFAIGEPVMGQVLEPFFLGKRAGLSPFAMILAASFWTLVWGPIGLVLAAPLTLVVVVLGRYIPDLEFVSVLLGDEPPLSEQQEFYHRLLSGDSYAANDQIEEARETSSSEAALDNLVFPSLHFAVIDRRRGRFDDETMKDLDESIGDVASESFPDAGKDGSAVLIVPVRGVFDTFAARFMVGAINARVPGAAHAVLSASGLTALSSVDPGRVSAPKKLVFITVAGVAEKALAFMAKKGAEKFPNAQIAVLDLTRPAGHISVSSRGDAQAQVFNRLADLIVSLNLDALSEAAHSPVPASAQQPGVALTGTY</sequence>
<evidence type="ECO:0000256" key="2">
    <source>
        <dbReference type="ARBA" id="ARBA00009773"/>
    </source>
</evidence>
<evidence type="ECO:0000256" key="4">
    <source>
        <dbReference type="ARBA" id="ARBA00022989"/>
    </source>
</evidence>
<name>D8JS66_HYPDA</name>
<accession>D8JS66</accession>
<gene>
    <name evidence="7" type="ordered locus">Hden_0504</name>
</gene>
<feature type="transmembrane region" description="Helical" evidence="6">
    <location>
        <begin position="327"/>
        <end position="352"/>
    </location>
</feature>
<dbReference type="PANTHER" id="PTHR21716:SF64">
    <property type="entry name" value="AI-2 TRANSPORT PROTEIN TQSA"/>
    <property type="match status" value="1"/>
</dbReference>
<dbReference type="eggNOG" id="COG0628">
    <property type="taxonomic scope" value="Bacteria"/>
</dbReference>
<comment type="subcellular location">
    <subcellularLocation>
        <location evidence="1">Membrane</location>
        <topology evidence="1">Multi-pass membrane protein</topology>
    </subcellularLocation>
</comment>
<dbReference type="GO" id="GO:0016020">
    <property type="term" value="C:membrane"/>
    <property type="evidence" value="ECO:0007669"/>
    <property type="project" value="UniProtKB-SubCell"/>
</dbReference>
<dbReference type="Pfam" id="PF01594">
    <property type="entry name" value="AI-2E_transport"/>
    <property type="match status" value="2"/>
</dbReference>
<feature type="transmembrane region" description="Helical" evidence="6">
    <location>
        <begin position="253"/>
        <end position="282"/>
    </location>
</feature>
<protein>
    <recommendedName>
        <fullName evidence="9">Permease</fullName>
    </recommendedName>
</protein>
<organism evidence="7 8">
    <name type="scientific">Hyphomicrobium denitrificans (strain ATCC 51888 / DSM 1869 / NCIMB 11706 / TK 0415)</name>
    <dbReference type="NCBI Taxonomy" id="582899"/>
    <lineage>
        <taxon>Bacteria</taxon>
        <taxon>Pseudomonadati</taxon>
        <taxon>Pseudomonadota</taxon>
        <taxon>Alphaproteobacteria</taxon>
        <taxon>Hyphomicrobiales</taxon>
        <taxon>Hyphomicrobiaceae</taxon>
        <taxon>Hyphomicrobium</taxon>
    </lineage>
</organism>
<feature type="transmembrane region" description="Helical" evidence="6">
    <location>
        <begin position="61"/>
        <end position="81"/>
    </location>
</feature>
<dbReference type="STRING" id="582899.Hden_0504"/>
<keyword evidence="4 6" id="KW-1133">Transmembrane helix</keyword>
<dbReference type="EMBL" id="CP002083">
    <property type="protein sequence ID" value="ADJ22325.1"/>
    <property type="molecule type" value="Genomic_DNA"/>
</dbReference>
<dbReference type="RefSeq" id="WP_013214544.1">
    <property type="nucleotide sequence ID" value="NC_014313.1"/>
</dbReference>
<evidence type="ECO:0000256" key="1">
    <source>
        <dbReference type="ARBA" id="ARBA00004141"/>
    </source>
</evidence>
<evidence type="ECO:0008006" key="9">
    <source>
        <dbReference type="Google" id="ProtNLM"/>
    </source>
</evidence>
<dbReference type="KEGG" id="hdn:Hden_0504"/>
<dbReference type="InterPro" id="IPR002549">
    <property type="entry name" value="AI-2E-like"/>
</dbReference>
<keyword evidence="8" id="KW-1185">Reference proteome</keyword>
<dbReference type="OrthoDB" id="9799225at2"/>
<evidence type="ECO:0000256" key="5">
    <source>
        <dbReference type="ARBA" id="ARBA00023136"/>
    </source>
</evidence>
<evidence type="ECO:0000256" key="3">
    <source>
        <dbReference type="ARBA" id="ARBA00022692"/>
    </source>
</evidence>
<dbReference type="PANTHER" id="PTHR21716">
    <property type="entry name" value="TRANSMEMBRANE PROTEIN"/>
    <property type="match status" value="1"/>
</dbReference>
<evidence type="ECO:0000256" key="6">
    <source>
        <dbReference type="SAM" id="Phobius"/>
    </source>
</evidence>
<reference evidence="8" key="1">
    <citation type="journal article" date="2011" name="J. Bacteriol.">
        <title>Genome sequences of eight morphologically diverse alphaproteobacteria.</title>
        <authorList>
            <consortium name="US DOE Joint Genome Institute"/>
            <person name="Brown P.J."/>
            <person name="Kysela D.T."/>
            <person name="Buechlein A."/>
            <person name="Hemmerich C."/>
            <person name="Brun Y.V."/>
        </authorList>
    </citation>
    <scope>NUCLEOTIDE SEQUENCE [LARGE SCALE GENOMIC DNA]</scope>
    <source>
        <strain evidence="8">ATCC 51888 / DSM 1869 / NCIB 11706 / TK 0415</strain>
    </source>
</reference>
<keyword evidence="5 6" id="KW-0472">Membrane</keyword>
<feature type="transmembrane region" description="Helical" evidence="6">
    <location>
        <begin position="228"/>
        <end position="247"/>
    </location>
</feature>
<dbReference type="AlphaFoldDB" id="D8JS66"/>
<proteinExistence type="inferred from homology"/>
<feature type="transmembrane region" description="Helical" evidence="6">
    <location>
        <begin position="289"/>
        <end position="307"/>
    </location>
</feature>
<keyword evidence="3 6" id="KW-0812">Transmembrane</keyword>